<dbReference type="Pfam" id="PF01546">
    <property type="entry name" value="Peptidase_M20"/>
    <property type="match status" value="1"/>
</dbReference>
<name>A0A1T4M4R6_9FIRM</name>
<comment type="similarity">
    <text evidence="5">Belongs to the peptidase M42 family.</text>
</comment>
<dbReference type="InterPro" id="IPR002933">
    <property type="entry name" value="Peptidase_M20"/>
</dbReference>
<reference evidence="9" key="1">
    <citation type="submission" date="2017-02" db="EMBL/GenBank/DDBJ databases">
        <authorList>
            <person name="Varghese N."/>
            <person name="Submissions S."/>
        </authorList>
    </citation>
    <scope>NUCLEOTIDE SEQUENCE [LARGE SCALE GENOMIC DNA]</scope>
    <source>
        <strain evidence="9">ATCC BAA-73</strain>
    </source>
</reference>
<feature type="domain" description="Peptidase M20 dimerisation" evidence="7">
    <location>
        <begin position="182"/>
        <end position="275"/>
    </location>
</feature>
<evidence type="ECO:0000256" key="3">
    <source>
        <dbReference type="ARBA" id="ARBA00022801"/>
    </source>
</evidence>
<accession>A0A1T4M4R6</accession>
<dbReference type="EMBL" id="FUWM01000010">
    <property type="protein sequence ID" value="SJZ61867.1"/>
    <property type="molecule type" value="Genomic_DNA"/>
</dbReference>
<dbReference type="Proteomes" id="UP000190625">
    <property type="component" value="Unassembled WGS sequence"/>
</dbReference>
<comment type="cofactor">
    <cofactor evidence="6">
        <name>a divalent metal cation</name>
        <dbReference type="ChEBI" id="CHEBI:60240"/>
    </cofactor>
    <text evidence="6">Binds 2 divalent metal cations per subunit.</text>
</comment>
<dbReference type="STRING" id="142842.SAMN02745118_01336"/>
<dbReference type="SUPFAM" id="SSF55031">
    <property type="entry name" value="Bacterial exopeptidase dimerisation domain"/>
    <property type="match status" value="1"/>
</dbReference>
<comment type="cofactor">
    <cofactor evidence="1">
        <name>Zn(2+)</name>
        <dbReference type="ChEBI" id="CHEBI:29105"/>
    </cofactor>
</comment>
<keyword evidence="9" id="KW-1185">Reference proteome</keyword>
<gene>
    <name evidence="8" type="ORF">SAMN02745118_01336</name>
</gene>
<evidence type="ECO:0000256" key="5">
    <source>
        <dbReference type="PIRNR" id="PIRNR001123"/>
    </source>
</evidence>
<evidence type="ECO:0000313" key="8">
    <source>
        <dbReference type="EMBL" id="SJZ61867.1"/>
    </source>
</evidence>
<evidence type="ECO:0000259" key="7">
    <source>
        <dbReference type="Pfam" id="PF07687"/>
    </source>
</evidence>
<dbReference type="RefSeq" id="WP_078809819.1">
    <property type="nucleotide sequence ID" value="NZ_FUWM01000010.1"/>
</dbReference>
<dbReference type="Pfam" id="PF07687">
    <property type="entry name" value="M20_dimer"/>
    <property type="match status" value="1"/>
</dbReference>
<evidence type="ECO:0000256" key="1">
    <source>
        <dbReference type="ARBA" id="ARBA00001947"/>
    </source>
</evidence>
<proteinExistence type="inferred from homology"/>
<dbReference type="SUPFAM" id="SSF53187">
    <property type="entry name" value="Zn-dependent exopeptidases"/>
    <property type="match status" value="1"/>
</dbReference>
<keyword evidence="3" id="KW-0378">Hydrolase</keyword>
<dbReference type="PANTHER" id="PTHR42994">
    <property type="entry name" value="PEPTIDASE T"/>
    <property type="match status" value="1"/>
</dbReference>
<organism evidence="8 9">
    <name type="scientific">Selenihalanaerobacter shriftii</name>
    <dbReference type="NCBI Taxonomy" id="142842"/>
    <lineage>
        <taxon>Bacteria</taxon>
        <taxon>Bacillati</taxon>
        <taxon>Bacillota</taxon>
        <taxon>Clostridia</taxon>
        <taxon>Halanaerobiales</taxon>
        <taxon>Halobacteroidaceae</taxon>
        <taxon>Selenihalanaerobacter</taxon>
    </lineage>
</organism>
<dbReference type="GO" id="GO:0046872">
    <property type="term" value="F:metal ion binding"/>
    <property type="evidence" value="ECO:0007669"/>
    <property type="project" value="UniProtKB-UniRule"/>
</dbReference>
<dbReference type="PIRSF" id="PIRSF001123">
    <property type="entry name" value="PepA_GA"/>
    <property type="match status" value="1"/>
</dbReference>
<sequence>MEINKERIVNQFLKLVKINSPSRNERELADYLKRKLGELGITVKEDNVGGKFNGNTGNLIGTYSGEENLPTIFLAAHMDIVRSAKGINPIVEEGIIKTDGSTILGGDDKAGITAILETIQLLKESEIKHGNLEIIFTAGEEIGLFGAKYLDENTLEAEFGFVLDSGGPVDKIIVSAPTEKDFDIEITGKAAHAGVEPEKGISAIEVGCDIITQLKLGKIDEETTANIGVIEGGEATNIVADKLSIKGEARSRDEEKLEQIITEIQDICSKKEEEWEAKIELNITKAYSNFKLTKEDEVVKVAMQSLKDIGLDPKLRPRGGGSDANIFNEKGIPTVNLGIGVKNDHTTKEQIAIEDLVKCTNLVVKIIENVGK</sequence>
<dbReference type="InterPro" id="IPR010162">
    <property type="entry name" value="PepT-like"/>
</dbReference>
<dbReference type="InterPro" id="IPR008007">
    <property type="entry name" value="Peptidase_M42"/>
</dbReference>
<keyword evidence="2 6" id="KW-0479">Metal-binding</keyword>
<dbReference type="NCBIfam" id="TIGR01883">
    <property type="entry name" value="PepT-like"/>
    <property type="match status" value="1"/>
</dbReference>
<dbReference type="Gene3D" id="3.30.70.360">
    <property type="match status" value="1"/>
</dbReference>
<protein>
    <submittedName>
        <fullName evidence="8">Peptidase T-like protein</fullName>
    </submittedName>
</protein>
<dbReference type="Gene3D" id="3.40.630.10">
    <property type="entry name" value="Zn peptidases"/>
    <property type="match status" value="1"/>
</dbReference>
<evidence type="ECO:0000313" key="9">
    <source>
        <dbReference type="Proteomes" id="UP000190625"/>
    </source>
</evidence>
<dbReference type="InterPro" id="IPR011650">
    <property type="entry name" value="Peptidase_M20_dimer"/>
</dbReference>
<dbReference type="InterPro" id="IPR036264">
    <property type="entry name" value="Bact_exopeptidase_dim_dom"/>
</dbReference>
<evidence type="ECO:0000256" key="4">
    <source>
        <dbReference type="ARBA" id="ARBA00022833"/>
    </source>
</evidence>
<dbReference type="GO" id="GO:0004177">
    <property type="term" value="F:aminopeptidase activity"/>
    <property type="evidence" value="ECO:0007669"/>
    <property type="project" value="UniProtKB-UniRule"/>
</dbReference>
<keyword evidence="4" id="KW-0862">Zinc</keyword>
<dbReference type="AlphaFoldDB" id="A0A1T4M4R6"/>
<dbReference type="PANTHER" id="PTHR42994:SF2">
    <property type="entry name" value="PEPTIDASE"/>
    <property type="match status" value="1"/>
</dbReference>
<evidence type="ECO:0000256" key="6">
    <source>
        <dbReference type="PIRSR" id="PIRSR001123-2"/>
    </source>
</evidence>
<dbReference type="OrthoDB" id="9773892at2"/>
<feature type="binding site" evidence="6">
    <location>
        <position position="345"/>
    </location>
    <ligand>
        <name>Zn(2+)</name>
        <dbReference type="ChEBI" id="CHEBI:29105"/>
        <label>2</label>
    </ligand>
</feature>
<evidence type="ECO:0000256" key="2">
    <source>
        <dbReference type="ARBA" id="ARBA00022723"/>
    </source>
</evidence>